<dbReference type="Pfam" id="PF00384">
    <property type="entry name" value="Molybdopterin"/>
    <property type="match status" value="1"/>
</dbReference>
<evidence type="ECO:0000256" key="4">
    <source>
        <dbReference type="ARBA" id="ARBA00023014"/>
    </source>
</evidence>
<dbReference type="Pfam" id="PF01568">
    <property type="entry name" value="Molydop_binding"/>
    <property type="match status" value="1"/>
</dbReference>
<name>A0A2G6KBU2_9ACTN</name>
<dbReference type="EMBL" id="PDSL01000036">
    <property type="protein sequence ID" value="PIE33144.1"/>
    <property type="molecule type" value="Genomic_DNA"/>
</dbReference>
<protein>
    <recommendedName>
        <fullName evidence="5">4Fe-4S Mo/W bis-MGD-type domain-containing protein</fullName>
    </recommendedName>
</protein>
<evidence type="ECO:0000313" key="6">
    <source>
        <dbReference type="EMBL" id="PIE33144.1"/>
    </source>
</evidence>
<dbReference type="PANTHER" id="PTHR43105:SF12">
    <property type="entry name" value="NADH-QUINONE OXIDOREDUCTASE SUBUNIT G"/>
    <property type="match status" value="1"/>
</dbReference>
<evidence type="ECO:0000313" key="7">
    <source>
        <dbReference type="Proteomes" id="UP000230914"/>
    </source>
</evidence>
<feature type="domain" description="4Fe-4S Mo/W bis-MGD-type" evidence="5">
    <location>
        <begin position="54"/>
        <end position="110"/>
    </location>
</feature>
<dbReference type="SUPFAM" id="SSF53706">
    <property type="entry name" value="Formate dehydrogenase/DMSO reductase, domains 1-3"/>
    <property type="match status" value="1"/>
</dbReference>
<dbReference type="SUPFAM" id="SSF50692">
    <property type="entry name" value="ADC-like"/>
    <property type="match status" value="1"/>
</dbReference>
<dbReference type="PANTHER" id="PTHR43105">
    <property type="entry name" value="RESPIRATORY NITRATE REDUCTASE"/>
    <property type="match status" value="1"/>
</dbReference>
<dbReference type="Gene3D" id="3.40.50.740">
    <property type="match status" value="1"/>
</dbReference>
<dbReference type="InterPro" id="IPR054351">
    <property type="entry name" value="NADH_UbQ_OxRdtase_ferredoxin"/>
</dbReference>
<dbReference type="InterPro" id="IPR006657">
    <property type="entry name" value="MoPterin_dinucl-bd_dom"/>
</dbReference>
<sequence>MRSIHFTQRGNFTQVATFPDDPFASYFSGNIAQICPVGALTAKPYRFKARPWDLEQVVSTCGTCSTGCRISVHSSRDELLRVQGVDVDAVNQGWLCDRGRFSFQATGSDQRLTEPVVRTDDGPVETSWSTALALAAQVIGDASTIGIIGGSRSTNEGAYAWAQLADTLKVAYRDSQVGDGLPADILSYPRATIDEAAAASTVILLGPDLKEELPLLYLRMRGAAVNGPTKVIEFSDHDTGMTRYAWRSIRYSRRDLASVVTATLAETEIADQLAAGPVVIIAGRTNLAVPAEASMAAVRAALEAVPSATVLPAMIRGNVVGALQLGLAPSSPDHDGLAALTAAANGELDLLILVGNDPLSECPDTDLARRGVAGAGRVIATAAFPNSSTASADIVLPSAAFGEESGSTTNFEGRVSLITQKVTVAGTARPDWMIAASLADALGHDLGLDSVDQITDQIAANVAGYDEATAQRVADDLDGVIAIGDLGEPVVREVAAPAPSGYDYRLVVDRTMYDQEATTVMSESLTDLIGTTTARLHPADFAQLGVGDGADVHLISSSGKVVAPITSDNRVDRHTVWIPFRHQGSAVGELIDVHAVATDVRIERLS</sequence>
<reference evidence="6 7" key="1">
    <citation type="submission" date="2017-10" db="EMBL/GenBank/DDBJ databases">
        <title>Novel microbial diversity and functional potential in the marine mammal oral microbiome.</title>
        <authorList>
            <person name="Dudek N.K."/>
            <person name="Sun C.L."/>
            <person name="Burstein D."/>
            <person name="Kantor R.S."/>
            <person name="Aliaga Goltsman D.S."/>
            <person name="Bik E.M."/>
            <person name="Thomas B.C."/>
            <person name="Banfield J.F."/>
            <person name="Relman D.A."/>
        </authorList>
    </citation>
    <scope>NUCLEOTIDE SEQUENCE [LARGE SCALE GENOMIC DNA]</scope>
    <source>
        <strain evidence="6">DOLJORAL78_61_10</strain>
    </source>
</reference>
<dbReference type="GO" id="GO:0003954">
    <property type="term" value="F:NADH dehydrogenase activity"/>
    <property type="evidence" value="ECO:0007669"/>
    <property type="project" value="TreeGrafter"/>
</dbReference>
<dbReference type="Pfam" id="PF22117">
    <property type="entry name" value="Fer4_Nqo3"/>
    <property type="match status" value="1"/>
</dbReference>
<evidence type="ECO:0000256" key="3">
    <source>
        <dbReference type="ARBA" id="ARBA00023004"/>
    </source>
</evidence>
<dbReference type="GO" id="GO:0016020">
    <property type="term" value="C:membrane"/>
    <property type="evidence" value="ECO:0007669"/>
    <property type="project" value="TreeGrafter"/>
</dbReference>
<dbReference type="Pfam" id="PF04879">
    <property type="entry name" value="Molybdop_Fe4S4"/>
    <property type="match status" value="1"/>
</dbReference>
<dbReference type="Gene3D" id="2.40.40.20">
    <property type="match status" value="1"/>
</dbReference>
<evidence type="ECO:0000259" key="5">
    <source>
        <dbReference type="PROSITE" id="PS51669"/>
    </source>
</evidence>
<evidence type="ECO:0000256" key="2">
    <source>
        <dbReference type="ARBA" id="ARBA00022723"/>
    </source>
</evidence>
<evidence type="ECO:0000256" key="1">
    <source>
        <dbReference type="ARBA" id="ARBA00022485"/>
    </source>
</evidence>
<dbReference type="InterPro" id="IPR050123">
    <property type="entry name" value="Prok_molybdopt-oxidoreductase"/>
</dbReference>
<dbReference type="SMART" id="SM00926">
    <property type="entry name" value="Molybdop_Fe4S4"/>
    <property type="match status" value="1"/>
</dbReference>
<organism evidence="6 7">
    <name type="scientific">Ilumatobacter coccineus</name>
    <dbReference type="NCBI Taxonomy" id="467094"/>
    <lineage>
        <taxon>Bacteria</taxon>
        <taxon>Bacillati</taxon>
        <taxon>Actinomycetota</taxon>
        <taxon>Acidimicrobiia</taxon>
        <taxon>Acidimicrobiales</taxon>
        <taxon>Ilumatobacteraceae</taxon>
        <taxon>Ilumatobacter</taxon>
    </lineage>
</organism>
<dbReference type="GO" id="GO:0051539">
    <property type="term" value="F:4 iron, 4 sulfur cluster binding"/>
    <property type="evidence" value="ECO:0007669"/>
    <property type="project" value="UniProtKB-KW"/>
</dbReference>
<dbReference type="PROSITE" id="PS51669">
    <property type="entry name" value="4FE4S_MOW_BIS_MGD"/>
    <property type="match status" value="1"/>
</dbReference>
<dbReference type="InterPro" id="IPR006963">
    <property type="entry name" value="Mopterin_OxRdtase_4Fe-4S_dom"/>
</dbReference>
<proteinExistence type="predicted"/>
<dbReference type="InterPro" id="IPR009010">
    <property type="entry name" value="Asp_de-COase-like_dom_sf"/>
</dbReference>
<dbReference type="AlphaFoldDB" id="A0A2G6KBU2"/>
<comment type="caution">
    <text evidence="6">The sequence shown here is derived from an EMBL/GenBank/DDBJ whole genome shotgun (WGS) entry which is preliminary data.</text>
</comment>
<keyword evidence="1" id="KW-0004">4Fe-4S</keyword>
<keyword evidence="4" id="KW-0411">Iron-sulfur</keyword>
<dbReference type="Proteomes" id="UP000230914">
    <property type="component" value="Unassembled WGS sequence"/>
</dbReference>
<keyword evidence="2" id="KW-0479">Metal-binding</keyword>
<dbReference type="Gene3D" id="3.30.200.210">
    <property type="match status" value="1"/>
</dbReference>
<keyword evidence="3" id="KW-0408">Iron</keyword>
<dbReference type="GO" id="GO:0046872">
    <property type="term" value="F:metal ion binding"/>
    <property type="evidence" value="ECO:0007669"/>
    <property type="project" value="UniProtKB-KW"/>
</dbReference>
<accession>A0A2G6KBU2</accession>
<dbReference type="InterPro" id="IPR006656">
    <property type="entry name" value="Mopterin_OxRdtase"/>
</dbReference>
<dbReference type="GO" id="GO:0043546">
    <property type="term" value="F:molybdopterin cofactor binding"/>
    <property type="evidence" value="ECO:0007669"/>
    <property type="project" value="InterPro"/>
</dbReference>
<gene>
    <name evidence="6" type="ORF">CSA55_02205</name>
</gene>
<dbReference type="GO" id="GO:0022904">
    <property type="term" value="P:respiratory electron transport chain"/>
    <property type="evidence" value="ECO:0007669"/>
    <property type="project" value="TreeGrafter"/>
</dbReference>